<evidence type="ECO:0000256" key="1">
    <source>
        <dbReference type="ARBA" id="ARBA00000443"/>
    </source>
</evidence>
<dbReference type="InterPro" id="IPR005846">
    <property type="entry name" value="A-D-PHexomutase_a/b/a-III"/>
</dbReference>
<evidence type="ECO:0000256" key="4">
    <source>
        <dbReference type="ARBA" id="ARBA00012728"/>
    </source>
</evidence>
<evidence type="ECO:0000256" key="8">
    <source>
        <dbReference type="ARBA" id="ARBA00023235"/>
    </source>
</evidence>
<dbReference type="InterPro" id="IPR016055">
    <property type="entry name" value="A-D-PHexomutase_a/b/a-I/II/III"/>
</dbReference>
<feature type="signal peptide" evidence="10">
    <location>
        <begin position="1"/>
        <end position="21"/>
    </location>
</feature>
<dbReference type="Pfam" id="PF02878">
    <property type="entry name" value="PGM_PMM_I"/>
    <property type="match status" value="1"/>
</dbReference>
<name>A0A8J2WYJ8_9STRA</name>
<comment type="cofactor">
    <cofactor evidence="2">
        <name>Mg(2+)</name>
        <dbReference type="ChEBI" id="CHEBI:18420"/>
    </cofactor>
</comment>
<dbReference type="EC" id="5.4.2.2" evidence="4"/>
<dbReference type="Pfam" id="PF02879">
    <property type="entry name" value="PGM_PMM_II"/>
    <property type="match status" value="1"/>
</dbReference>
<dbReference type="GO" id="GO:0000287">
    <property type="term" value="F:magnesium ion binding"/>
    <property type="evidence" value="ECO:0007669"/>
    <property type="project" value="InterPro"/>
</dbReference>
<dbReference type="GO" id="GO:0004614">
    <property type="term" value="F:phosphoglucomutase activity"/>
    <property type="evidence" value="ECO:0007669"/>
    <property type="project" value="UniProtKB-EC"/>
</dbReference>
<dbReference type="NCBIfam" id="NF005737">
    <property type="entry name" value="PRK07564.1-1"/>
    <property type="match status" value="1"/>
</dbReference>
<comment type="similarity">
    <text evidence="3 9">Belongs to the phosphohexose mutase family.</text>
</comment>
<keyword evidence="7 9" id="KW-0460">Magnesium</keyword>
<evidence type="ECO:0000256" key="3">
    <source>
        <dbReference type="ARBA" id="ARBA00010231"/>
    </source>
</evidence>
<dbReference type="InterPro" id="IPR005841">
    <property type="entry name" value="Alpha-D-phosphohexomutase_SF"/>
</dbReference>
<evidence type="ECO:0000259" key="13">
    <source>
        <dbReference type="Pfam" id="PF02880"/>
    </source>
</evidence>
<dbReference type="InterPro" id="IPR005844">
    <property type="entry name" value="A-D-PHexomutase_a/b/a-I"/>
</dbReference>
<evidence type="ECO:0000313" key="15">
    <source>
        <dbReference type="Proteomes" id="UP000789595"/>
    </source>
</evidence>
<reference evidence="14" key="1">
    <citation type="submission" date="2021-11" db="EMBL/GenBank/DDBJ databases">
        <authorList>
            <consortium name="Genoscope - CEA"/>
            <person name="William W."/>
        </authorList>
    </citation>
    <scope>NUCLEOTIDE SEQUENCE</scope>
</reference>
<dbReference type="InterPro" id="IPR045244">
    <property type="entry name" value="PGM"/>
</dbReference>
<evidence type="ECO:0000256" key="9">
    <source>
        <dbReference type="RuleBase" id="RU004326"/>
    </source>
</evidence>
<dbReference type="InterPro" id="IPR036900">
    <property type="entry name" value="A-D-PHexomutase_C_sf"/>
</dbReference>
<dbReference type="SUPFAM" id="SSF55957">
    <property type="entry name" value="Phosphoglucomutase, C-terminal domain"/>
    <property type="match status" value="1"/>
</dbReference>
<dbReference type="EMBL" id="CAKKNE010000001">
    <property type="protein sequence ID" value="CAH0366866.1"/>
    <property type="molecule type" value="Genomic_DNA"/>
</dbReference>
<dbReference type="InterPro" id="IPR016066">
    <property type="entry name" value="A-D-PHexomutase_CS"/>
</dbReference>
<dbReference type="SUPFAM" id="SSF53738">
    <property type="entry name" value="Phosphoglucomutase, first 3 domains"/>
    <property type="match status" value="3"/>
</dbReference>
<evidence type="ECO:0000259" key="12">
    <source>
        <dbReference type="Pfam" id="PF02879"/>
    </source>
</evidence>
<dbReference type="GO" id="GO:0005829">
    <property type="term" value="C:cytosol"/>
    <property type="evidence" value="ECO:0007669"/>
    <property type="project" value="TreeGrafter"/>
</dbReference>
<keyword evidence="8" id="KW-0413">Isomerase</keyword>
<keyword evidence="15" id="KW-1185">Reference proteome</keyword>
<dbReference type="Gene3D" id="3.30.310.50">
    <property type="entry name" value="Alpha-D-phosphohexomutase, C-terminal domain"/>
    <property type="match status" value="1"/>
</dbReference>
<evidence type="ECO:0000256" key="10">
    <source>
        <dbReference type="SAM" id="SignalP"/>
    </source>
</evidence>
<feature type="chain" id="PRO_5035167963" description="phosphoglucomutase (alpha-D-glucose-1,6-bisphosphate-dependent)" evidence="10">
    <location>
        <begin position="22"/>
        <end position="586"/>
    </location>
</feature>
<dbReference type="InterPro" id="IPR005845">
    <property type="entry name" value="A-D-PHexomutase_a/b/a-II"/>
</dbReference>
<protein>
    <recommendedName>
        <fullName evidence="4">phosphoglucomutase (alpha-D-glucose-1,6-bisphosphate-dependent)</fullName>
        <ecNumber evidence="4">5.4.2.2</ecNumber>
    </recommendedName>
</protein>
<keyword evidence="10" id="KW-0732">Signal</keyword>
<evidence type="ECO:0000313" key="14">
    <source>
        <dbReference type="EMBL" id="CAH0366866.1"/>
    </source>
</evidence>
<evidence type="ECO:0000256" key="5">
    <source>
        <dbReference type="ARBA" id="ARBA00022553"/>
    </source>
</evidence>
<comment type="catalytic activity">
    <reaction evidence="1">
        <text>alpha-D-glucose 1-phosphate = alpha-D-glucose 6-phosphate</text>
        <dbReference type="Rhea" id="RHEA:23536"/>
        <dbReference type="ChEBI" id="CHEBI:58225"/>
        <dbReference type="ChEBI" id="CHEBI:58601"/>
        <dbReference type="EC" id="5.4.2.2"/>
    </reaction>
</comment>
<proteinExistence type="inferred from homology"/>
<feature type="domain" description="Alpha-D-phosphohexomutase alpha/beta/alpha" evidence="13">
    <location>
        <begin position="336"/>
        <end position="451"/>
    </location>
</feature>
<dbReference type="Pfam" id="PF02880">
    <property type="entry name" value="PGM_PMM_III"/>
    <property type="match status" value="1"/>
</dbReference>
<feature type="domain" description="Alpha-D-phosphohexomutase alpha/beta/alpha" evidence="11">
    <location>
        <begin position="39"/>
        <end position="184"/>
    </location>
</feature>
<comment type="caution">
    <text evidence="14">The sequence shown here is derived from an EMBL/GenBank/DDBJ whole genome shotgun (WGS) entry which is preliminary data.</text>
</comment>
<dbReference type="Gene3D" id="3.40.120.10">
    <property type="entry name" value="Alpha-D-Glucose-1,6-Bisphosphate, subunit A, domain 3"/>
    <property type="match status" value="3"/>
</dbReference>
<dbReference type="PRINTS" id="PR00509">
    <property type="entry name" value="PGMPMM"/>
</dbReference>
<dbReference type="Proteomes" id="UP000789595">
    <property type="component" value="Unassembled WGS sequence"/>
</dbReference>
<organism evidence="14 15">
    <name type="scientific">Pelagomonas calceolata</name>
    <dbReference type="NCBI Taxonomy" id="35677"/>
    <lineage>
        <taxon>Eukaryota</taxon>
        <taxon>Sar</taxon>
        <taxon>Stramenopiles</taxon>
        <taxon>Ochrophyta</taxon>
        <taxon>Pelagophyceae</taxon>
        <taxon>Pelagomonadales</taxon>
        <taxon>Pelagomonadaceae</taxon>
        <taxon>Pelagomonas</taxon>
    </lineage>
</organism>
<dbReference type="PANTHER" id="PTHR22573">
    <property type="entry name" value="PHOSPHOHEXOMUTASE FAMILY MEMBER"/>
    <property type="match status" value="1"/>
</dbReference>
<evidence type="ECO:0000256" key="6">
    <source>
        <dbReference type="ARBA" id="ARBA00022723"/>
    </source>
</evidence>
<gene>
    <name evidence="14" type="ORF">PECAL_1P33790</name>
</gene>
<dbReference type="FunFam" id="3.40.120.10:FF:000004">
    <property type="entry name" value="Phosphoglucomutase 5"/>
    <property type="match status" value="1"/>
</dbReference>
<dbReference type="Pfam" id="PF24947">
    <property type="entry name" value="PGM1_C_vert_fung"/>
    <property type="match status" value="1"/>
</dbReference>
<keyword evidence="5" id="KW-0597">Phosphoprotein</keyword>
<dbReference type="OrthoDB" id="2291at2759"/>
<keyword evidence="6 9" id="KW-0479">Metal-binding</keyword>
<dbReference type="PANTHER" id="PTHR22573:SF2">
    <property type="entry name" value="PHOSPHOGLUCOMUTASE"/>
    <property type="match status" value="1"/>
</dbReference>
<dbReference type="GO" id="GO:0005975">
    <property type="term" value="P:carbohydrate metabolic process"/>
    <property type="evidence" value="ECO:0007669"/>
    <property type="project" value="InterPro"/>
</dbReference>
<dbReference type="AlphaFoldDB" id="A0A8J2WYJ8"/>
<sequence>MMRHALLLLGATQAFVLPVQSKPSRVALNVATTPIEGMRPGTSGLRKRTKVWETTEHYVENFAQSIVEGWRDVGGFPASGSGTMVVGGDGRYFNKEAIQTFLKVLAGNGVKTIVVPVHGVVSTPGASALVRRNKADGAILMTASHNPGGPDADFGVKFNTGPDGAPAKEFLTEAVYEKSTSISSYNMVDGTVDITTVGTYTLGDSTVQVIDALDDYVAQLQECFDFEKLRNFIKKKPSLLFDAMHGAAGPAALRVMCQELGVPKSQLYRCDPRPDFGGCHPDPNLKWASELVRRASLNEDGSPGDSLGEELALGVAFDGDGDRNMIVGHRFFASPSDSLAVLAAQAKSIKWFKDRGGLAACARSMPTSRALDRVAEKQSIECYETPTGWKFFGNLMELKQPFLCGEESFGTGADHVREKDGLWAALAWLSVLADNEGMSVGDVVKQHWKEYGRDLYCRHDYEEVASEGAQAMMAHLGSLIGSDVLPDPDLESVSSFSYVDPLDSSSTENQGMILAFAGGGRCVFRLSGTGSAGATVRVYIERPLANPSDADLDLVASEALEALADKGKAVARLHAFVDREGPSVIT</sequence>
<evidence type="ECO:0000256" key="7">
    <source>
        <dbReference type="ARBA" id="ARBA00022842"/>
    </source>
</evidence>
<evidence type="ECO:0000259" key="11">
    <source>
        <dbReference type="Pfam" id="PF02878"/>
    </source>
</evidence>
<feature type="domain" description="Alpha-D-phosphohexomutase alpha/beta/alpha" evidence="12">
    <location>
        <begin position="215"/>
        <end position="328"/>
    </location>
</feature>
<accession>A0A8J2WYJ8</accession>
<dbReference type="PROSITE" id="PS00710">
    <property type="entry name" value="PGM_PMM"/>
    <property type="match status" value="1"/>
</dbReference>
<evidence type="ECO:0000256" key="2">
    <source>
        <dbReference type="ARBA" id="ARBA00001946"/>
    </source>
</evidence>